<evidence type="ECO:0000313" key="1">
    <source>
        <dbReference type="EMBL" id="SFU72518.1"/>
    </source>
</evidence>
<protein>
    <submittedName>
        <fullName evidence="1">Putative transposase</fullName>
    </submittedName>
</protein>
<dbReference type="EMBL" id="FPBX01000016">
    <property type="protein sequence ID" value="SFU72518.1"/>
    <property type="molecule type" value="Genomic_DNA"/>
</dbReference>
<dbReference type="OrthoDB" id="9816028at2"/>
<dbReference type="PANTHER" id="PTHR33609">
    <property type="entry name" value="LOW CALCIUM RESPONSE LOCUS PROTEIN S"/>
    <property type="match status" value="1"/>
</dbReference>
<organism evidence="1 2">
    <name type="scientific">Paenacidovorax caeni</name>
    <dbReference type="NCBI Taxonomy" id="343013"/>
    <lineage>
        <taxon>Bacteria</taxon>
        <taxon>Pseudomonadati</taxon>
        <taxon>Pseudomonadota</taxon>
        <taxon>Betaproteobacteria</taxon>
        <taxon>Burkholderiales</taxon>
        <taxon>Comamonadaceae</taxon>
        <taxon>Paenacidovorax</taxon>
    </lineage>
</organism>
<dbReference type="AlphaFoldDB" id="A0A1I7IHU2"/>
<reference evidence="1 2" key="1">
    <citation type="submission" date="2016-10" db="EMBL/GenBank/DDBJ databases">
        <authorList>
            <person name="de Groot N.N."/>
        </authorList>
    </citation>
    <scope>NUCLEOTIDE SEQUENCE [LARGE SCALE GENOMIC DNA]</scope>
    <source>
        <strain evidence="1 2">R-24608</strain>
    </source>
</reference>
<keyword evidence="2" id="KW-1185">Reference proteome</keyword>
<dbReference type="InterPro" id="IPR052546">
    <property type="entry name" value="Transposase_8_domain"/>
</dbReference>
<dbReference type="PANTHER" id="PTHR33609:SF5">
    <property type="entry name" value="LOW CALCIUM RESPONSE LOCUS PROTEIN S"/>
    <property type="match status" value="1"/>
</dbReference>
<dbReference type="InterPro" id="IPR009057">
    <property type="entry name" value="Homeodomain-like_sf"/>
</dbReference>
<dbReference type="Proteomes" id="UP000183656">
    <property type="component" value="Unassembled WGS sequence"/>
</dbReference>
<sequence>MRKSKFTESQIVAILKEGEAGMPVAEVCRKHGISSPTYYAWKSKYAGATVSDLTRMRELEVENARLKRMYADLALENAAIKDVLTKKF</sequence>
<accession>A0A1I7IHU2</accession>
<dbReference type="GO" id="GO:0006313">
    <property type="term" value="P:DNA transposition"/>
    <property type="evidence" value="ECO:0007669"/>
    <property type="project" value="InterPro"/>
</dbReference>
<dbReference type="Gene3D" id="1.10.10.60">
    <property type="entry name" value="Homeodomain-like"/>
    <property type="match status" value="1"/>
</dbReference>
<name>A0A1I7IHU2_9BURK</name>
<dbReference type="Pfam" id="PF01527">
    <property type="entry name" value="HTH_Tnp_1"/>
    <property type="match status" value="1"/>
</dbReference>
<dbReference type="GO" id="GO:0003677">
    <property type="term" value="F:DNA binding"/>
    <property type="evidence" value="ECO:0007669"/>
    <property type="project" value="InterPro"/>
</dbReference>
<dbReference type="GO" id="GO:0004803">
    <property type="term" value="F:transposase activity"/>
    <property type="evidence" value="ECO:0007669"/>
    <property type="project" value="InterPro"/>
</dbReference>
<dbReference type="InterPro" id="IPR002514">
    <property type="entry name" value="Transposase_8"/>
</dbReference>
<evidence type="ECO:0000313" key="2">
    <source>
        <dbReference type="Proteomes" id="UP000183656"/>
    </source>
</evidence>
<proteinExistence type="predicted"/>
<dbReference type="SUPFAM" id="SSF46689">
    <property type="entry name" value="Homeodomain-like"/>
    <property type="match status" value="1"/>
</dbReference>
<gene>
    <name evidence="1" type="ORF">SAMN04489707_101689</name>
</gene>